<keyword evidence="9" id="KW-1185">Reference proteome</keyword>
<feature type="domain" description="DUF202" evidence="7">
    <location>
        <begin position="21"/>
        <end position="87"/>
    </location>
</feature>
<evidence type="ECO:0000256" key="1">
    <source>
        <dbReference type="ARBA" id="ARBA00004651"/>
    </source>
</evidence>
<gene>
    <name evidence="8" type="ORF">Atai01_30170</name>
</gene>
<keyword evidence="4 6" id="KW-1133">Transmembrane helix</keyword>
<dbReference type="Proteomes" id="UP001165136">
    <property type="component" value="Unassembled WGS sequence"/>
</dbReference>
<dbReference type="EMBL" id="BSTI01000006">
    <property type="protein sequence ID" value="GLY66398.1"/>
    <property type="molecule type" value="Genomic_DNA"/>
</dbReference>
<dbReference type="PANTHER" id="PTHR34187:SF2">
    <property type="entry name" value="DUF202 DOMAIN-CONTAINING PROTEIN"/>
    <property type="match status" value="1"/>
</dbReference>
<evidence type="ECO:0000313" key="8">
    <source>
        <dbReference type="EMBL" id="GLY66398.1"/>
    </source>
</evidence>
<dbReference type="GO" id="GO:0005886">
    <property type="term" value="C:plasma membrane"/>
    <property type="evidence" value="ECO:0007669"/>
    <property type="project" value="UniProtKB-SubCell"/>
</dbReference>
<dbReference type="PANTHER" id="PTHR34187">
    <property type="entry name" value="FGR18P"/>
    <property type="match status" value="1"/>
</dbReference>
<keyword evidence="2" id="KW-1003">Cell membrane</keyword>
<keyword evidence="5 6" id="KW-0472">Membrane</keyword>
<dbReference type="Pfam" id="PF02656">
    <property type="entry name" value="DUF202"/>
    <property type="match status" value="1"/>
</dbReference>
<comment type="subcellular location">
    <subcellularLocation>
        <location evidence="1">Cell membrane</location>
        <topology evidence="1">Multi-pass membrane protein</topology>
    </subcellularLocation>
</comment>
<evidence type="ECO:0000256" key="2">
    <source>
        <dbReference type="ARBA" id="ARBA00022475"/>
    </source>
</evidence>
<reference evidence="8" key="1">
    <citation type="submission" date="2023-03" db="EMBL/GenBank/DDBJ databases">
        <title>Amycolatopsis taiwanensis NBRC 103393.</title>
        <authorList>
            <person name="Ichikawa N."/>
            <person name="Sato H."/>
            <person name="Tonouchi N."/>
        </authorList>
    </citation>
    <scope>NUCLEOTIDE SEQUENCE</scope>
    <source>
        <strain evidence="8">NBRC 103393</strain>
    </source>
</reference>
<comment type="caution">
    <text evidence="8">The sequence shown here is derived from an EMBL/GenBank/DDBJ whole genome shotgun (WGS) entry which is preliminary data.</text>
</comment>
<evidence type="ECO:0000256" key="5">
    <source>
        <dbReference type="ARBA" id="ARBA00023136"/>
    </source>
</evidence>
<dbReference type="RefSeq" id="WP_285487217.1">
    <property type="nucleotide sequence ID" value="NZ_BSTI01000006.1"/>
</dbReference>
<accession>A0A9W6VCP3</accession>
<feature type="transmembrane region" description="Helical" evidence="6">
    <location>
        <begin position="57"/>
        <end position="79"/>
    </location>
</feature>
<evidence type="ECO:0000256" key="6">
    <source>
        <dbReference type="SAM" id="Phobius"/>
    </source>
</evidence>
<evidence type="ECO:0000313" key="9">
    <source>
        <dbReference type="Proteomes" id="UP001165136"/>
    </source>
</evidence>
<feature type="transmembrane region" description="Helical" evidence="6">
    <location>
        <begin position="30"/>
        <end position="51"/>
    </location>
</feature>
<evidence type="ECO:0000256" key="4">
    <source>
        <dbReference type="ARBA" id="ARBA00022989"/>
    </source>
</evidence>
<feature type="transmembrane region" description="Helical" evidence="6">
    <location>
        <begin position="100"/>
        <end position="121"/>
    </location>
</feature>
<evidence type="ECO:0000256" key="3">
    <source>
        <dbReference type="ARBA" id="ARBA00022692"/>
    </source>
</evidence>
<sequence>MRKRPSAGPRWYEEGEEPDYRFTLANERTFLAWLRTGLALVAGAVALTQLVPSFPVAGLRTGLAALLAVAGTLLSAVAYRRWARIQQAMRLGHPLPMDRFPAVVGGIAALVGAVVVFVVLMHPR</sequence>
<evidence type="ECO:0000259" key="7">
    <source>
        <dbReference type="Pfam" id="PF02656"/>
    </source>
</evidence>
<keyword evidence="3 6" id="KW-0812">Transmembrane</keyword>
<dbReference type="InterPro" id="IPR052053">
    <property type="entry name" value="IM_YidH-like"/>
</dbReference>
<name>A0A9W6VCP3_9PSEU</name>
<organism evidence="8 9">
    <name type="scientific">Amycolatopsis taiwanensis</name>
    <dbReference type="NCBI Taxonomy" id="342230"/>
    <lineage>
        <taxon>Bacteria</taxon>
        <taxon>Bacillati</taxon>
        <taxon>Actinomycetota</taxon>
        <taxon>Actinomycetes</taxon>
        <taxon>Pseudonocardiales</taxon>
        <taxon>Pseudonocardiaceae</taxon>
        <taxon>Amycolatopsis</taxon>
    </lineage>
</organism>
<proteinExistence type="predicted"/>
<protein>
    <recommendedName>
        <fullName evidence="7">DUF202 domain-containing protein</fullName>
    </recommendedName>
</protein>
<dbReference type="InterPro" id="IPR003807">
    <property type="entry name" value="DUF202"/>
</dbReference>
<dbReference type="AlphaFoldDB" id="A0A9W6VCP3"/>